<feature type="compositionally biased region" description="Polar residues" evidence="1">
    <location>
        <begin position="23"/>
        <end position="34"/>
    </location>
</feature>
<gene>
    <name evidence="2" type="ORF">E4U43_000721</name>
</gene>
<evidence type="ECO:0000313" key="3">
    <source>
        <dbReference type="Proteomes" id="UP000748025"/>
    </source>
</evidence>
<protein>
    <submittedName>
        <fullName evidence="2">Uncharacterized protein</fullName>
    </submittedName>
</protein>
<dbReference type="OrthoDB" id="37659at2759"/>
<name>A0A9P7N8Y1_9HYPO</name>
<dbReference type="Proteomes" id="UP000748025">
    <property type="component" value="Unassembled WGS sequence"/>
</dbReference>
<dbReference type="EMBL" id="SRPW01001221">
    <property type="protein sequence ID" value="KAG6004507.1"/>
    <property type="molecule type" value="Genomic_DNA"/>
</dbReference>
<dbReference type="AlphaFoldDB" id="A0A9P7N8Y1"/>
<comment type="caution">
    <text evidence="2">The sequence shown here is derived from an EMBL/GenBank/DDBJ whole genome shotgun (WGS) entry which is preliminary data.</text>
</comment>
<keyword evidence="3" id="KW-1185">Reference proteome</keyword>
<evidence type="ECO:0000313" key="2">
    <source>
        <dbReference type="EMBL" id="KAG6004507.1"/>
    </source>
</evidence>
<organism evidence="2 3">
    <name type="scientific">Claviceps pusilla</name>
    <dbReference type="NCBI Taxonomy" id="123648"/>
    <lineage>
        <taxon>Eukaryota</taxon>
        <taxon>Fungi</taxon>
        <taxon>Dikarya</taxon>
        <taxon>Ascomycota</taxon>
        <taxon>Pezizomycotina</taxon>
        <taxon>Sordariomycetes</taxon>
        <taxon>Hypocreomycetidae</taxon>
        <taxon>Hypocreales</taxon>
        <taxon>Clavicipitaceae</taxon>
        <taxon>Claviceps</taxon>
    </lineage>
</organism>
<reference evidence="2" key="1">
    <citation type="journal article" date="2020" name="bioRxiv">
        <title>Whole genome comparisons of ergot fungi reveals the divergence and evolution of species within the genus Claviceps are the result of varying mechanisms driving genome evolution and host range expansion.</title>
        <authorList>
            <person name="Wyka S.A."/>
            <person name="Mondo S.J."/>
            <person name="Liu M."/>
            <person name="Dettman J."/>
            <person name="Nalam V."/>
            <person name="Broders K.D."/>
        </authorList>
    </citation>
    <scope>NUCLEOTIDE SEQUENCE</scope>
    <source>
        <strain evidence="2">CCC 602</strain>
    </source>
</reference>
<accession>A0A9P7N8Y1</accession>
<proteinExistence type="predicted"/>
<evidence type="ECO:0000256" key="1">
    <source>
        <dbReference type="SAM" id="MobiDB-lite"/>
    </source>
</evidence>
<sequence>MDQKQADGSYPAGVSSGVMPTVDSPSTCPTNNPSALPRYEVTVAAVLGASSSSSSSSSSPPNPIAIPQVAPDPAAPFLSAYPPGLLAHGITPETWHSFLDTISAFLTANASDRAVAHAGDLAKSLGGPPKNYGKSLASHARTLGKQLARDARRRNFVGLAYRAVAGALSIPAHIFVGAVHTVLAIPVAAMVAVSQTPKTPLQRAVTYAAAESKKWLNERGLRAVLLDTTQLADKVGVLAHRFLDDASLDGRDVGGEEKRGGDGKAVDTMRALEKHLQKVMVSEKAKDEVVVLGAQSLWLVVLPGVAADVDEST</sequence>
<feature type="region of interest" description="Disordered" evidence="1">
    <location>
        <begin position="1"/>
        <end position="35"/>
    </location>
</feature>